<dbReference type="AlphaFoldDB" id="A0AAJ4D530"/>
<reference evidence="9 10" key="1">
    <citation type="submission" date="2019-01" db="EMBL/GenBank/DDBJ databases">
        <title>Genome sequence of Bacillus glycinifermentans SRCM103574.</title>
        <authorList>
            <person name="Kong H.-J."/>
            <person name="Jeong S.-Y."/>
            <person name="Jeong D.-Y."/>
        </authorList>
    </citation>
    <scope>NUCLEOTIDE SEQUENCE [LARGE SCALE GENOMIC DNA]</scope>
    <source>
        <strain evidence="9 10">SRCM103574</strain>
        <plasmid evidence="9 10">unnamed1</plasmid>
    </source>
</reference>
<feature type="compositionally biased region" description="Polar residues" evidence="7">
    <location>
        <begin position="639"/>
        <end position="651"/>
    </location>
</feature>
<evidence type="ECO:0000256" key="6">
    <source>
        <dbReference type="ARBA" id="ARBA00023136"/>
    </source>
</evidence>
<evidence type="ECO:0000313" key="9">
    <source>
        <dbReference type="EMBL" id="QAT68054.1"/>
    </source>
</evidence>
<dbReference type="CDD" id="cd01127">
    <property type="entry name" value="TrwB_TraG_TraD_VirD4"/>
    <property type="match status" value="1"/>
</dbReference>
<proteinExistence type="inferred from homology"/>
<dbReference type="NCBIfam" id="NF045973">
    <property type="entry name" value="conju_CD1115"/>
    <property type="match status" value="1"/>
</dbReference>
<keyword evidence="6 8" id="KW-0472">Membrane</keyword>
<accession>A0AAJ4D530</accession>
<dbReference type="GO" id="GO:0005886">
    <property type="term" value="C:plasma membrane"/>
    <property type="evidence" value="ECO:0007669"/>
    <property type="project" value="UniProtKB-SubCell"/>
</dbReference>
<gene>
    <name evidence="9" type="ORF">EQZ20_24590</name>
</gene>
<dbReference type="RefSeq" id="WP_128748497.1">
    <property type="nucleotide sequence ID" value="NZ_CP035233.1"/>
</dbReference>
<evidence type="ECO:0000256" key="8">
    <source>
        <dbReference type="SAM" id="Phobius"/>
    </source>
</evidence>
<sequence>MHKEYKQWKQIFANKYFLLAYAVLSYLIVFCIANFLFHFIEHIPETISSLQALDPSSPPNLFEKIKWTWLFDVMWSFWIGYVAVFVIATIFIFKQVYKFRVAYRDINKNTKGTARWTEIEEIQETYKAVKDDDNEYKGRAGMPIVHYNDHLYIDTNSTHTLVIASTQSGKTEMYSYPYLDVIMRAEVKDSVIITDIKGDMLKNTRAEFEKRGYEVLCLNLLNPYWGIAYNPLELIKQAYIKKDYSKAQMLCNTLSYSLFHNDKSNADPMWEESSIALVNALILAVCDLCIKNGEPENITMYTLTVMLNELGSNPDEDGYTRLDHFFGSLPPSHPAKLQYGTIQFSQGVTRSGIYTGTMAKLKNYTYDTIARMTARNDLNIEDLAYGDKPIALFIVYPDWDDSNYTIISTFLSQVNAVLSEKATLSKDSKLPRTVRHLFEEVANIPPIEGLNRSLAVGLSRGLLYTLVIQNVAQLQDVYGEKMATAIMGNCGIQIYIMSDEMEDAEMFSEKLGVTTIITADRQGQLMDVEKTYNEREEERPLMLPDELRRLKKGEWVVLRTKKREDLKRNRVVPYPIFASLENGTNMLHRYEYLMHRFHNPIALSDMGLRGEHEFIDLESLLIEFNFIEKEKGDEGASDSLDSSVNNHTSAIESDESSVPAGLSEESGPFASSDEWSSLYATMPDDNIDQGSDTLAGNIIDSAARDGTLKTKEGEPTVNMIEEVYESSTPILDAIKEDQYIYIKQVSEKHLSASEFEYFVSLRTIEEIRSFFKSPEKQQVYEQIKRHLE</sequence>
<dbReference type="InterPro" id="IPR003688">
    <property type="entry name" value="TraG/VirD4"/>
</dbReference>
<comment type="subcellular location">
    <subcellularLocation>
        <location evidence="1">Cell membrane</location>
        <topology evidence="1">Multi-pass membrane protein</topology>
    </subcellularLocation>
</comment>
<dbReference type="Pfam" id="PF02534">
    <property type="entry name" value="T4SS-DNA_transf"/>
    <property type="match status" value="1"/>
</dbReference>
<keyword evidence="4 8" id="KW-0812">Transmembrane</keyword>
<evidence type="ECO:0000256" key="2">
    <source>
        <dbReference type="ARBA" id="ARBA00008806"/>
    </source>
</evidence>
<geneLocation type="plasmid" evidence="9 10">
    <name>unnamed1</name>
</geneLocation>
<feature type="transmembrane region" description="Helical" evidence="8">
    <location>
        <begin position="73"/>
        <end position="93"/>
    </location>
</feature>
<keyword evidence="9" id="KW-0614">Plasmid</keyword>
<evidence type="ECO:0000256" key="1">
    <source>
        <dbReference type="ARBA" id="ARBA00004651"/>
    </source>
</evidence>
<protein>
    <submittedName>
        <fullName evidence="9">Type IV secretory system conjugative DNA transfer family protein</fullName>
    </submittedName>
</protein>
<name>A0AAJ4D530_9BACI</name>
<dbReference type="PANTHER" id="PTHR37937">
    <property type="entry name" value="CONJUGATIVE TRANSFER: DNA TRANSPORT"/>
    <property type="match status" value="1"/>
</dbReference>
<evidence type="ECO:0000256" key="7">
    <source>
        <dbReference type="SAM" id="MobiDB-lite"/>
    </source>
</evidence>
<evidence type="ECO:0000256" key="3">
    <source>
        <dbReference type="ARBA" id="ARBA00022475"/>
    </source>
</evidence>
<keyword evidence="5 8" id="KW-1133">Transmembrane helix</keyword>
<organism evidence="9 10">
    <name type="scientific">Bacillus glycinifermentans</name>
    <dbReference type="NCBI Taxonomy" id="1664069"/>
    <lineage>
        <taxon>Bacteria</taxon>
        <taxon>Bacillati</taxon>
        <taxon>Bacillota</taxon>
        <taxon>Bacilli</taxon>
        <taxon>Bacillales</taxon>
        <taxon>Bacillaceae</taxon>
        <taxon>Bacillus</taxon>
    </lineage>
</organism>
<dbReference type="EMBL" id="CP035233">
    <property type="protein sequence ID" value="QAT68054.1"/>
    <property type="molecule type" value="Genomic_DNA"/>
</dbReference>
<dbReference type="InterPro" id="IPR027417">
    <property type="entry name" value="P-loop_NTPase"/>
</dbReference>
<comment type="similarity">
    <text evidence="2">Belongs to the VirD4/TraG family.</text>
</comment>
<evidence type="ECO:0000256" key="4">
    <source>
        <dbReference type="ARBA" id="ARBA00022692"/>
    </source>
</evidence>
<evidence type="ECO:0000313" key="10">
    <source>
        <dbReference type="Proteomes" id="UP000288675"/>
    </source>
</evidence>
<dbReference type="Proteomes" id="UP000288675">
    <property type="component" value="Plasmid unnamed1"/>
</dbReference>
<feature type="region of interest" description="Disordered" evidence="7">
    <location>
        <begin position="633"/>
        <end position="671"/>
    </location>
</feature>
<dbReference type="InterPro" id="IPR051539">
    <property type="entry name" value="T4SS-coupling_protein"/>
</dbReference>
<dbReference type="SUPFAM" id="SSF52540">
    <property type="entry name" value="P-loop containing nucleoside triphosphate hydrolases"/>
    <property type="match status" value="1"/>
</dbReference>
<keyword evidence="3" id="KW-1003">Cell membrane</keyword>
<dbReference type="PANTHER" id="PTHR37937:SF1">
    <property type="entry name" value="CONJUGATIVE TRANSFER: DNA TRANSPORT"/>
    <property type="match status" value="1"/>
</dbReference>
<dbReference type="GeneID" id="39505810"/>
<dbReference type="Gene3D" id="3.40.50.300">
    <property type="entry name" value="P-loop containing nucleotide triphosphate hydrolases"/>
    <property type="match status" value="2"/>
</dbReference>
<evidence type="ECO:0000256" key="5">
    <source>
        <dbReference type="ARBA" id="ARBA00022989"/>
    </source>
</evidence>
<feature type="transmembrane region" description="Helical" evidence="8">
    <location>
        <begin position="16"/>
        <end position="40"/>
    </location>
</feature>